<dbReference type="RefSeq" id="XP_003889812.1">
    <property type="nucleotide sequence ID" value="XM_003889763.1"/>
</dbReference>
<dbReference type="KEGG" id="pgr:PGTG_21549"/>
<dbReference type="VEuPathDB" id="FungiDB:PGTG_21549"/>
<evidence type="ECO:0000313" key="1">
    <source>
        <dbReference type="EMBL" id="EHS63374.1"/>
    </source>
</evidence>
<sequence length="112" mass="12943">MAQRMMPGAERAAARAADKRLRSRVAHLRIQTIAHYARPGPGDANRQWAIIDEQLVDLRARDPLYRRAFYRLIIQLDSELFGDTMYCDMDLDRIRIPNQEEVEAQMALMAQG</sequence>
<protein>
    <submittedName>
        <fullName evidence="1">Uncharacterized protein</fullName>
    </submittedName>
</protein>
<dbReference type="AlphaFoldDB" id="H6QRS7"/>
<dbReference type="HOGENOM" id="CLU_2147088_0_0_1"/>
<gene>
    <name evidence="1" type="ORF">PGTG_21549</name>
</gene>
<dbReference type="GeneID" id="13543035"/>
<dbReference type="EMBL" id="DS178285">
    <property type="protein sequence ID" value="EHS63374.1"/>
    <property type="molecule type" value="Genomic_DNA"/>
</dbReference>
<dbReference type="OrthoDB" id="10374116at2759"/>
<evidence type="ECO:0000313" key="2">
    <source>
        <dbReference type="Proteomes" id="UP000008783"/>
    </source>
</evidence>
<keyword evidence="2" id="KW-1185">Reference proteome</keyword>
<name>H6QRS7_PUCGT</name>
<dbReference type="InParanoid" id="H6QRS7"/>
<accession>H6QRS7</accession>
<organism evidence="1 2">
    <name type="scientific">Puccinia graminis f. sp. tritici (strain CRL 75-36-700-3 / race SCCL)</name>
    <name type="common">Black stem rust fungus</name>
    <dbReference type="NCBI Taxonomy" id="418459"/>
    <lineage>
        <taxon>Eukaryota</taxon>
        <taxon>Fungi</taxon>
        <taxon>Dikarya</taxon>
        <taxon>Basidiomycota</taxon>
        <taxon>Pucciniomycotina</taxon>
        <taxon>Pucciniomycetes</taxon>
        <taxon>Pucciniales</taxon>
        <taxon>Pucciniaceae</taxon>
        <taxon>Puccinia</taxon>
    </lineage>
</organism>
<dbReference type="Proteomes" id="UP000008783">
    <property type="component" value="Unassembled WGS sequence"/>
</dbReference>
<reference evidence="2" key="1">
    <citation type="journal article" date="2011" name="Proc. Natl. Acad. Sci. U.S.A.">
        <title>Obligate biotrophy features unraveled by the genomic analysis of rust fungi.</title>
        <authorList>
            <person name="Duplessis S."/>
            <person name="Cuomo C.A."/>
            <person name="Lin Y.-C."/>
            <person name="Aerts A."/>
            <person name="Tisserant E."/>
            <person name="Veneault-Fourrey C."/>
            <person name="Joly D.L."/>
            <person name="Hacquard S."/>
            <person name="Amselem J."/>
            <person name="Cantarel B.L."/>
            <person name="Chiu R."/>
            <person name="Coutinho P.M."/>
            <person name="Feau N."/>
            <person name="Field M."/>
            <person name="Frey P."/>
            <person name="Gelhaye E."/>
            <person name="Goldberg J."/>
            <person name="Grabherr M.G."/>
            <person name="Kodira C.D."/>
            <person name="Kohler A."/>
            <person name="Kuees U."/>
            <person name="Lindquist E.A."/>
            <person name="Lucas S.M."/>
            <person name="Mago R."/>
            <person name="Mauceli E."/>
            <person name="Morin E."/>
            <person name="Murat C."/>
            <person name="Pangilinan J.L."/>
            <person name="Park R."/>
            <person name="Pearson M."/>
            <person name="Quesneville H."/>
            <person name="Rouhier N."/>
            <person name="Sakthikumar S."/>
            <person name="Salamov A.A."/>
            <person name="Schmutz J."/>
            <person name="Selles B."/>
            <person name="Shapiro H."/>
            <person name="Tanguay P."/>
            <person name="Tuskan G.A."/>
            <person name="Henrissat B."/>
            <person name="Van de Peer Y."/>
            <person name="Rouze P."/>
            <person name="Ellis J.G."/>
            <person name="Dodds P.N."/>
            <person name="Schein J.E."/>
            <person name="Zhong S."/>
            <person name="Hamelin R.C."/>
            <person name="Grigoriev I.V."/>
            <person name="Szabo L.J."/>
            <person name="Martin F."/>
        </authorList>
    </citation>
    <scope>NUCLEOTIDE SEQUENCE [LARGE SCALE GENOMIC DNA]</scope>
    <source>
        <strain evidence="2">CRL 75-36-700-3 / race SCCL</strain>
    </source>
</reference>
<proteinExistence type="predicted"/>